<name>A0A2G8JKX8_STIJA</name>
<gene>
    <name evidence="1" type="ORF">BSL78_26761</name>
</gene>
<reference evidence="1 2" key="1">
    <citation type="journal article" date="2017" name="PLoS Biol.">
        <title>The sea cucumber genome provides insights into morphological evolution and visceral regeneration.</title>
        <authorList>
            <person name="Zhang X."/>
            <person name="Sun L."/>
            <person name="Yuan J."/>
            <person name="Sun Y."/>
            <person name="Gao Y."/>
            <person name="Zhang L."/>
            <person name="Li S."/>
            <person name="Dai H."/>
            <person name="Hamel J.F."/>
            <person name="Liu C."/>
            <person name="Yu Y."/>
            <person name="Liu S."/>
            <person name="Lin W."/>
            <person name="Guo K."/>
            <person name="Jin S."/>
            <person name="Xu P."/>
            <person name="Storey K.B."/>
            <person name="Huan P."/>
            <person name="Zhang T."/>
            <person name="Zhou Y."/>
            <person name="Zhang J."/>
            <person name="Lin C."/>
            <person name="Li X."/>
            <person name="Xing L."/>
            <person name="Huo D."/>
            <person name="Sun M."/>
            <person name="Wang L."/>
            <person name="Mercier A."/>
            <person name="Li F."/>
            <person name="Yang H."/>
            <person name="Xiang J."/>
        </authorList>
    </citation>
    <scope>NUCLEOTIDE SEQUENCE [LARGE SCALE GENOMIC DNA]</scope>
    <source>
        <strain evidence="1">Shaxun</strain>
        <tissue evidence="1">Muscle</tissue>
    </source>
</reference>
<keyword evidence="2" id="KW-1185">Reference proteome</keyword>
<comment type="caution">
    <text evidence="1">The sequence shown here is derived from an EMBL/GenBank/DDBJ whole genome shotgun (WGS) entry which is preliminary data.</text>
</comment>
<dbReference type="EMBL" id="MRZV01001680">
    <property type="protein sequence ID" value="PIK36416.1"/>
    <property type="molecule type" value="Genomic_DNA"/>
</dbReference>
<proteinExistence type="predicted"/>
<evidence type="ECO:0000313" key="2">
    <source>
        <dbReference type="Proteomes" id="UP000230750"/>
    </source>
</evidence>
<dbReference type="OrthoDB" id="5977580at2759"/>
<protein>
    <submittedName>
        <fullName evidence="1">Uncharacterized protein</fullName>
    </submittedName>
</protein>
<dbReference type="AlphaFoldDB" id="A0A2G8JKX8"/>
<accession>A0A2G8JKX8</accession>
<dbReference type="PANTHER" id="PTHR46704:SF9">
    <property type="entry name" value="BHLH DOMAIN-CONTAINING PROTEIN"/>
    <property type="match status" value="1"/>
</dbReference>
<dbReference type="Proteomes" id="UP000230750">
    <property type="component" value="Unassembled WGS sequence"/>
</dbReference>
<sequence>MISLNTIATSLGTTTCKAMALFHAFTGSDSTSSFKFKGKRYCCKLMQEVPTLMEEFATIVDTQFQTSPKLKEVTRNFVCRLYSKESNEESDVDLVRMRLFSQKTRDVERIPPTIDALDQHLKRSVFQASIWTTAQRSMMPVNNPINHGWKEEDGKLLPIWISLPLARDVFHLDVKCTCTRTCSRCTCMRTKLRCTRLCKCKCEK</sequence>
<organism evidence="1 2">
    <name type="scientific">Stichopus japonicus</name>
    <name type="common">Sea cucumber</name>
    <dbReference type="NCBI Taxonomy" id="307972"/>
    <lineage>
        <taxon>Eukaryota</taxon>
        <taxon>Metazoa</taxon>
        <taxon>Echinodermata</taxon>
        <taxon>Eleutherozoa</taxon>
        <taxon>Echinozoa</taxon>
        <taxon>Holothuroidea</taxon>
        <taxon>Aspidochirotacea</taxon>
        <taxon>Aspidochirotida</taxon>
        <taxon>Stichopodidae</taxon>
        <taxon>Apostichopus</taxon>
    </lineage>
</organism>
<dbReference type="PANTHER" id="PTHR46704">
    <property type="entry name" value="CXC DOMAIN-CONTAINING PROTEIN-RELATED"/>
    <property type="match status" value="1"/>
</dbReference>
<evidence type="ECO:0000313" key="1">
    <source>
        <dbReference type="EMBL" id="PIK36416.1"/>
    </source>
</evidence>